<gene>
    <name evidence="2" type="ORF">MTBBW1_200004</name>
</gene>
<evidence type="ECO:0000256" key="1">
    <source>
        <dbReference type="PIRNR" id="PIRNR033490"/>
    </source>
</evidence>
<dbReference type="PIRSF" id="PIRSF033490">
    <property type="entry name" value="MazF"/>
    <property type="match status" value="1"/>
</dbReference>
<organism evidence="2 3">
    <name type="scientific">Desulfamplus magnetovallimortis</name>
    <dbReference type="NCBI Taxonomy" id="1246637"/>
    <lineage>
        <taxon>Bacteria</taxon>
        <taxon>Pseudomonadati</taxon>
        <taxon>Thermodesulfobacteriota</taxon>
        <taxon>Desulfobacteria</taxon>
        <taxon>Desulfobacterales</taxon>
        <taxon>Desulfobacteraceae</taxon>
        <taxon>Desulfamplus</taxon>
    </lineage>
</organism>
<accession>A0A1W1HBJ9</accession>
<dbReference type="GO" id="GO:0003677">
    <property type="term" value="F:DNA binding"/>
    <property type="evidence" value="ECO:0007669"/>
    <property type="project" value="InterPro"/>
</dbReference>
<sequence length="115" mass="13270">MKKYQRGQIWLVNFDPSIGHEYRKIRPALIIQQDIYISSSGLLTVIPISSKIEKLTELDLLLEKDESNRLMKNSLLKTKQISSFDKKRFIKFIGTVEAKIMEAVDQNIGIFLLGE</sequence>
<dbReference type="AlphaFoldDB" id="A0A1W1HBJ9"/>
<dbReference type="EMBL" id="FWEV01000113">
    <property type="protein sequence ID" value="SLM29867.1"/>
    <property type="molecule type" value="Genomic_DNA"/>
</dbReference>
<keyword evidence="1" id="KW-0378">Hydrolase</keyword>
<name>A0A1W1HBJ9_9BACT</name>
<dbReference type="EC" id="3.1.-.-" evidence="1"/>
<evidence type="ECO:0000313" key="3">
    <source>
        <dbReference type="Proteomes" id="UP000191931"/>
    </source>
</evidence>
<proteinExistence type="inferred from homology"/>
<reference evidence="2 3" key="1">
    <citation type="submission" date="2017-03" db="EMBL/GenBank/DDBJ databases">
        <authorList>
            <person name="Afonso C.L."/>
            <person name="Miller P.J."/>
            <person name="Scott M.A."/>
            <person name="Spackman E."/>
            <person name="Goraichik I."/>
            <person name="Dimitrov K.M."/>
            <person name="Suarez D.L."/>
            <person name="Swayne D.E."/>
        </authorList>
    </citation>
    <scope>NUCLEOTIDE SEQUENCE [LARGE SCALE GENOMIC DNA]</scope>
    <source>
        <strain evidence="2">PRJEB14757</strain>
    </source>
</reference>
<keyword evidence="1" id="KW-0255">Endonuclease</keyword>
<dbReference type="InterPro" id="IPR003477">
    <property type="entry name" value="PemK-like"/>
</dbReference>
<dbReference type="Proteomes" id="UP000191931">
    <property type="component" value="Unassembled WGS sequence"/>
</dbReference>
<dbReference type="PANTHER" id="PTHR33988">
    <property type="entry name" value="ENDORIBONUCLEASE MAZF-RELATED"/>
    <property type="match status" value="1"/>
</dbReference>
<dbReference type="Gene3D" id="2.30.30.110">
    <property type="match status" value="1"/>
</dbReference>
<dbReference type="OrthoDB" id="9793906at2"/>
<keyword evidence="1" id="KW-0540">Nuclease</keyword>
<comment type="similarity">
    <text evidence="1">Belongs to the PemK/MazF family.</text>
</comment>
<dbReference type="RefSeq" id="WP_080799237.1">
    <property type="nucleotide sequence ID" value="NZ_LT828540.1"/>
</dbReference>
<evidence type="ECO:0000313" key="2">
    <source>
        <dbReference type="EMBL" id="SLM29867.1"/>
    </source>
</evidence>
<dbReference type="STRING" id="1246637.MTBBW1_200004"/>
<dbReference type="GO" id="GO:0004521">
    <property type="term" value="F:RNA endonuclease activity"/>
    <property type="evidence" value="ECO:0007669"/>
    <property type="project" value="TreeGrafter"/>
</dbReference>
<protein>
    <recommendedName>
        <fullName evidence="1">mRNA interferase</fullName>
        <ecNumber evidence="1">3.1.-.-</ecNumber>
    </recommendedName>
</protein>
<keyword evidence="3" id="KW-1185">Reference proteome</keyword>
<dbReference type="InterPro" id="IPR011067">
    <property type="entry name" value="Plasmid_toxin/cell-grow_inhib"/>
</dbReference>
<dbReference type="GO" id="GO:0016075">
    <property type="term" value="P:rRNA catabolic process"/>
    <property type="evidence" value="ECO:0007669"/>
    <property type="project" value="TreeGrafter"/>
</dbReference>
<dbReference type="GO" id="GO:0016787">
    <property type="term" value="F:hydrolase activity"/>
    <property type="evidence" value="ECO:0007669"/>
    <property type="project" value="UniProtKB-KW"/>
</dbReference>
<dbReference type="SUPFAM" id="SSF50118">
    <property type="entry name" value="Cell growth inhibitor/plasmid maintenance toxic component"/>
    <property type="match status" value="1"/>
</dbReference>
<dbReference type="GO" id="GO:0006402">
    <property type="term" value="P:mRNA catabolic process"/>
    <property type="evidence" value="ECO:0007669"/>
    <property type="project" value="TreeGrafter"/>
</dbReference>
<comment type="function">
    <text evidence="1">Toxic component of a type II toxin-antitoxin (TA) system.</text>
</comment>
<dbReference type="Pfam" id="PF02452">
    <property type="entry name" value="PemK_toxin"/>
    <property type="match status" value="1"/>
</dbReference>